<accession>A0ABT1YEV7</accession>
<evidence type="ECO:0000256" key="1">
    <source>
        <dbReference type="ARBA" id="ARBA00004496"/>
    </source>
</evidence>
<evidence type="ECO:0000256" key="4">
    <source>
        <dbReference type="ARBA" id="ARBA00005408"/>
    </source>
</evidence>
<comment type="catalytic activity">
    <reaction evidence="14 17">
        <text>cytidine + ATP = CMP + ADP + H(+)</text>
        <dbReference type="Rhea" id="RHEA:24674"/>
        <dbReference type="ChEBI" id="CHEBI:15378"/>
        <dbReference type="ChEBI" id="CHEBI:17562"/>
        <dbReference type="ChEBI" id="CHEBI:30616"/>
        <dbReference type="ChEBI" id="CHEBI:60377"/>
        <dbReference type="ChEBI" id="CHEBI:456216"/>
        <dbReference type="EC" id="2.7.1.48"/>
    </reaction>
</comment>
<evidence type="ECO:0000256" key="14">
    <source>
        <dbReference type="ARBA" id="ARBA00047436"/>
    </source>
</evidence>
<dbReference type="NCBIfam" id="TIGR00235">
    <property type="entry name" value="udk"/>
    <property type="match status" value="1"/>
</dbReference>
<comment type="catalytic activity">
    <reaction evidence="15 16 17">
        <text>uridine + ATP = UMP + ADP + H(+)</text>
        <dbReference type="Rhea" id="RHEA:16825"/>
        <dbReference type="ChEBI" id="CHEBI:15378"/>
        <dbReference type="ChEBI" id="CHEBI:16704"/>
        <dbReference type="ChEBI" id="CHEBI:30616"/>
        <dbReference type="ChEBI" id="CHEBI:57865"/>
        <dbReference type="ChEBI" id="CHEBI:456216"/>
        <dbReference type="EC" id="2.7.1.48"/>
    </reaction>
</comment>
<evidence type="ECO:0000256" key="15">
    <source>
        <dbReference type="ARBA" id="ARBA00048909"/>
    </source>
</evidence>
<evidence type="ECO:0000256" key="3">
    <source>
        <dbReference type="ARBA" id="ARBA00004784"/>
    </source>
</evidence>
<evidence type="ECO:0000256" key="13">
    <source>
        <dbReference type="ARBA" id="ARBA00031452"/>
    </source>
</evidence>
<proteinExistence type="inferred from homology"/>
<evidence type="ECO:0000256" key="2">
    <source>
        <dbReference type="ARBA" id="ARBA00004690"/>
    </source>
</evidence>
<evidence type="ECO:0000256" key="16">
    <source>
        <dbReference type="HAMAP-Rule" id="MF_00551"/>
    </source>
</evidence>
<dbReference type="InterPro" id="IPR027417">
    <property type="entry name" value="P-loop_NTPase"/>
</dbReference>
<reference evidence="19 20" key="1">
    <citation type="submission" date="2022-08" db="EMBL/GenBank/DDBJ databases">
        <title>Paenibacillus endoradicis sp. nov., Paenibacillus radicibacter sp. nov and Paenibacillus pararadicis sp. nov., three cold-adapted plant growth-promoting bacteria isolated from root of Larix gmelinii in Great Khingan.</title>
        <authorList>
            <person name="Xue H."/>
        </authorList>
    </citation>
    <scope>NUCLEOTIDE SEQUENCE [LARGE SCALE GENOMIC DNA]</scope>
    <source>
        <strain evidence="19 20">N5-1-1-5</strain>
    </source>
</reference>
<evidence type="ECO:0000256" key="5">
    <source>
        <dbReference type="ARBA" id="ARBA00012137"/>
    </source>
</evidence>
<keyword evidence="11 16" id="KW-0067">ATP-binding</keyword>
<evidence type="ECO:0000256" key="9">
    <source>
        <dbReference type="ARBA" id="ARBA00022741"/>
    </source>
</evidence>
<dbReference type="EC" id="2.7.1.48" evidence="5 16"/>
<name>A0ABT1YEV7_9BACL</name>
<comment type="subcellular location">
    <subcellularLocation>
        <location evidence="1 16 17">Cytoplasm</location>
    </subcellularLocation>
</comment>
<dbReference type="InterPro" id="IPR006083">
    <property type="entry name" value="PRK/URK"/>
</dbReference>
<evidence type="ECO:0000256" key="11">
    <source>
        <dbReference type="ARBA" id="ARBA00022840"/>
    </source>
</evidence>
<sequence length="219" mass="24826">MLIIGIAGGTGSGKTTVARSIIEKLGSDQVTFISQDNYYKDHGNLEFSEREKINYDHPLAFDNDLLLQQLIELKQLTRTQSPTYDFSNHSRSARTLELLPNPIIILEGLHVLSDEPIRSMLDIKVFVDTDPDVRILRRVLRDIQERGRSVQSVYDQYMSTVKPMHDAFIEPSKKYADIIIPEGGHNEVGINLLTILTEKHLHESNDLLHPSIRTAADHS</sequence>
<evidence type="ECO:0000259" key="18">
    <source>
        <dbReference type="Pfam" id="PF00485"/>
    </source>
</evidence>
<evidence type="ECO:0000256" key="8">
    <source>
        <dbReference type="ARBA" id="ARBA00022679"/>
    </source>
</evidence>
<comment type="pathway">
    <text evidence="3 16 17">Pyrimidine metabolism; CTP biosynthesis via salvage pathway; CTP from cytidine: step 1/3.</text>
</comment>
<evidence type="ECO:0000256" key="6">
    <source>
        <dbReference type="ARBA" id="ARBA00021478"/>
    </source>
</evidence>
<evidence type="ECO:0000256" key="12">
    <source>
        <dbReference type="ARBA" id="ARBA00030641"/>
    </source>
</evidence>
<dbReference type="Pfam" id="PF00485">
    <property type="entry name" value="PRK"/>
    <property type="match status" value="1"/>
</dbReference>
<keyword evidence="8 16" id="KW-0808">Transferase</keyword>
<keyword evidence="7 16" id="KW-0963">Cytoplasm</keyword>
<evidence type="ECO:0000256" key="10">
    <source>
        <dbReference type="ARBA" id="ARBA00022777"/>
    </source>
</evidence>
<dbReference type="SUPFAM" id="SSF52540">
    <property type="entry name" value="P-loop containing nucleoside triphosphate hydrolases"/>
    <property type="match status" value="1"/>
</dbReference>
<dbReference type="PANTHER" id="PTHR10285">
    <property type="entry name" value="URIDINE KINASE"/>
    <property type="match status" value="1"/>
</dbReference>
<feature type="domain" description="Phosphoribulokinase/uridine kinase" evidence="18">
    <location>
        <begin position="3"/>
        <end position="188"/>
    </location>
</feature>
<dbReference type="NCBIfam" id="NF004018">
    <property type="entry name" value="PRK05480.1"/>
    <property type="match status" value="1"/>
</dbReference>
<dbReference type="PRINTS" id="PR00988">
    <property type="entry name" value="URIDINKINASE"/>
</dbReference>
<dbReference type="GO" id="GO:0004849">
    <property type="term" value="F:uridine kinase activity"/>
    <property type="evidence" value="ECO:0007669"/>
    <property type="project" value="UniProtKB-EC"/>
</dbReference>
<gene>
    <name evidence="16 19" type="primary">udk</name>
    <name evidence="19" type="ORF">NV381_11020</name>
</gene>
<evidence type="ECO:0000313" key="19">
    <source>
        <dbReference type="EMBL" id="MCR8631736.1"/>
    </source>
</evidence>
<evidence type="ECO:0000256" key="7">
    <source>
        <dbReference type="ARBA" id="ARBA00022490"/>
    </source>
</evidence>
<dbReference type="Gene3D" id="3.40.50.300">
    <property type="entry name" value="P-loop containing nucleotide triphosphate hydrolases"/>
    <property type="match status" value="1"/>
</dbReference>
<protein>
    <recommendedName>
        <fullName evidence="6 16">Uridine kinase</fullName>
        <ecNumber evidence="5 16">2.7.1.48</ecNumber>
    </recommendedName>
    <alternativeName>
        <fullName evidence="12 16">Cytidine monophosphokinase</fullName>
    </alternativeName>
    <alternativeName>
        <fullName evidence="13 16">Uridine monophosphokinase</fullName>
    </alternativeName>
</protein>
<keyword evidence="10 16" id="KW-0418">Kinase</keyword>
<dbReference type="CDD" id="cd02023">
    <property type="entry name" value="UMPK"/>
    <property type="match status" value="1"/>
</dbReference>
<dbReference type="EMBL" id="JANQBD010000007">
    <property type="protein sequence ID" value="MCR8631736.1"/>
    <property type="molecule type" value="Genomic_DNA"/>
</dbReference>
<evidence type="ECO:0000313" key="20">
    <source>
        <dbReference type="Proteomes" id="UP001300012"/>
    </source>
</evidence>
<feature type="binding site" evidence="16">
    <location>
        <begin position="8"/>
        <end position="15"/>
    </location>
    <ligand>
        <name>ATP</name>
        <dbReference type="ChEBI" id="CHEBI:30616"/>
    </ligand>
</feature>
<comment type="caution">
    <text evidence="19">The sequence shown here is derived from an EMBL/GenBank/DDBJ whole genome shotgun (WGS) entry which is preliminary data.</text>
</comment>
<keyword evidence="9 16" id="KW-0547">Nucleotide-binding</keyword>
<dbReference type="InterPro" id="IPR026008">
    <property type="entry name" value="Uridine_kinase"/>
</dbReference>
<dbReference type="HAMAP" id="MF_00551">
    <property type="entry name" value="Uridine_kinase"/>
    <property type="match status" value="1"/>
</dbReference>
<evidence type="ECO:0000256" key="17">
    <source>
        <dbReference type="RuleBase" id="RU003825"/>
    </source>
</evidence>
<keyword evidence="20" id="KW-1185">Reference proteome</keyword>
<comment type="similarity">
    <text evidence="4 16 17">Belongs to the uridine kinase family.</text>
</comment>
<organism evidence="19 20">
    <name type="scientific">Paenibacillus radicis</name>
    <name type="common">ex Xue et al. 2023</name>
    <dbReference type="NCBI Taxonomy" id="2972489"/>
    <lineage>
        <taxon>Bacteria</taxon>
        <taxon>Bacillati</taxon>
        <taxon>Bacillota</taxon>
        <taxon>Bacilli</taxon>
        <taxon>Bacillales</taxon>
        <taxon>Paenibacillaceae</taxon>
        <taxon>Paenibacillus</taxon>
    </lineage>
</organism>
<dbReference type="RefSeq" id="WP_258213337.1">
    <property type="nucleotide sequence ID" value="NZ_JANQBD010000007.1"/>
</dbReference>
<dbReference type="InterPro" id="IPR000764">
    <property type="entry name" value="Uridine_kinase-like"/>
</dbReference>
<dbReference type="Proteomes" id="UP001300012">
    <property type="component" value="Unassembled WGS sequence"/>
</dbReference>
<comment type="pathway">
    <text evidence="2 16 17">Pyrimidine metabolism; UMP biosynthesis via salvage pathway; UMP from uridine: step 1/1.</text>
</comment>